<dbReference type="CDD" id="cd00922">
    <property type="entry name" value="Cyt_c_Oxidase_IV"/>
    <property type="match status" value="1"/>
</dbReference>
<evidence type="ECO:0000256" key="7">
    <source>
        <dbReference type="ARBA" id="ARBA00023002"/>
    </source>
</evidence>
<dbReference type="Gene3D" id="1.10.442.10">
    <property type="entry name" value="Cytochrome c oxidase subunit IV"/>
    <property type="match status" value="1"/>
</dbReference>
<dbReference type="GO" id="GO:0016491">
    <property type="term" value="F:oxidoreductase activity"/>
    <property type="evidence" value="ECO:0007669"/>
    <property type="project" value="UniProtKB-KW"/>
</dbReference>
<dbReference type="PANTHER" id="PTHR10707">
    <property type="entry name" value="CYTOCHROME C OXIDASE SUBUNIT IV"/>
    <property type="match status" value="1"/>
</dbReference>
<reference evidence="11 12" key="1">
    <citation type="submission" date="2020-08" db="EMBL/GenBank/DDBJ databases">
        <authorList>
            <person name="Hejnol A."/>
        </authorList>
    </citation>
    <scope>NUCLEOTIDE SEQUENCE [LARGE SCALE GENOMIC DNA]</scope>
</reference>
<evidence type="ECO:0000256" key="8">
    <source>
        <dbReference type="ARBA" id="ARBA00023128"/>
    </source>
</evidence>
<comment type="function">
    <text evidence="10">Component of the cytochrome c oxidase, the last enzyme in the mitochondrial electron transport chain which drives oxidative phosphorylation.</text>
</comment>
<comment type="caution">
    <text evidence="11">The sequence shown here is derived from an EMBL/GenBank/DDBJ whole genome shotgun (WGS) entry which is preliminary data.</text>
</comment>
<keyword evidence="5" id="KW-0809">Transit peptide</keyword>
<keyword evidence="3" id="KW-0812">Transmembrane</keyword>
<sequence>MAFQLSRHAITISRRALSTSLVKSQSAKAPALNQEQVDSYYPKIGNRDIVGFGFNGNPNYQDRPEFPAPAVRWAPNTEEIQALRQKEAGDWSKLSMEEKKALYRASFRHTYAEMKAPTGEWKSILAGTLLGCAVAGWFMVWLKAYVYPSLPVSITDEWKEDMLEKAIKQQQNPVEGVASKWDYESNRWKN</sequence>
<comment type="subcellular location">
    <subcellularLocation>
        <location evidence="1 10">Mitochondrion inner membrane</location>
        <topology evidence="1 10">Single-pass membrane protein</topology>
    </subcellularLocation>
</comment>
<dbReference type="Pfam" id="PF02936">
    <property type="entry name" value="COX4"/>
    <property type="match status" value="1"/>
</dbReference>
<dbReference type="InterPro" id="IPR036639">
    <property type="entry name" value="Cyt_c_oxidase_su4_sf"/>
</dbReference>
<comment type="subunit">
    <text evidence="10">Component of the cytochrome c oxidase (complex IV, CIV), a multisubunit enzyme composed of 14 subunits.</text>
</comment>
<keyword evidence="9" id="KW-0472">Membrane</keyword>
<dbReference type="PRINTS" id="PR01873">
    <property type="entry name" value="CYTCOXIDASE4"/>
</dbReference>
<comment type="similarity">
    <text evidence="2 10">Belongs to the cytochrome c oxidase IV family.</text>
</comment>
<dbReference type="SUPFAM" id="SSF81406">
    <property type="entry name" value="Mitochondrial cytochrome c oxidase subunit IV"/>
    <property type="match status" value="1"/>
</dbReference>
<dbReference type="InterPro" id="IPR004203">
    <property type="entry name" value="Cyt_c_oxidase_su4_fam"/>
</dbReference>
<protein>
    <recommendedName>
        <fullName evidence="10">Cytochrome c oxidase subunit 4</fullName>
    </recommendedName>
</protein>
<dbReference type="AlphaFoldDB" id="A0A7I8WD94"/>
<evidence type="ECO:0000256" key="1">
    <source>
        <dbReference type="ARBA" id="ARBA00004434"/>
    </source>
</evidence>
<dbReference type="FunFam" id="1.10.442.10:FF:000001">
    <property type="entry name" value="Cytochrome c oxidase subunit 4 isoform 1"/>
    <property type="match status" value="1"/>
</dbReference>
<evidence type="ECO:0000313" key="11">
    <source>
        <dbReference type="EMBL" id="CAD5126141.1"/>
    </source>
</evidence>
<dbReference type="PANTHER" id="PTHR10707:SF10">
    <property type="entry name" value="CYTOCHROME C OXIDASE SUBUNIT 4"/>
    <property type="match status" value="1"/>
</dbReference>
<dbReference type="InterPro" id="IPR013288">
    <property type="entry name" value="Cyt_c_oxidase_su4"/>
</dbReference>
<accession>A0A7I8WD94</accession>
<dbReference type="UniPathway" id="UPA00705"/>
<keyword evidence="7" id="KW-0560">Oxidoreductase</keyword>
<evidence type="ECO:0000256" key="9">
    <source>
        <dbReference type="ARBA" id="ARBA00023136"/>
    </source>
</evidence>
<evidence type="ECO:0000256" key="6">
    <source>
        <dbReference type="ARBA" id="ARBA00022989"/>
    </source>
</evidence>
<dbReference type="EMBL" id="CAJFCJ010000032">
    <property type="protein sequence ID" value="CAD5126141.1"/>
    <property type="molecule type" value="Genomic_DNA"/>
</dbReference>
<evidence type="ECO:0000256" key="10">
    <source>
        <dbReference type="RuleBase" id="RU367145"/>
    </source>
</evidence>
<keyword evidence="8 10" id="KW-0496">Mitochondrion</keyword>
<evidence type="ECO:0000256" key="4">
    <source>
        <dbReference type="ARBA" id="ARBA00022792"/>
    </source>
</evidence>
<gene>
    <name evidence="11" type="ORF">DGYR_LOCUS13411</name>
</gene>
<keyword evidence="4 10" id="KW-0999">Mitochondrion inner membrane</keyword>
<dbReference type="GO" id="GO:0005743">
    <property type="term" value="C:mitochondrial inner membrane"/>
    <property type="evidence" value="ECO:0007669"/>
    <property type="project" value="UniProtKB-SubCell"/>
</dbReference>
<organism evidence="11 12">
    <name type="scientific">Dimorphilus gyrociliatus</name>
    <dbReference type="NCBI Taxonomy" id="2664684"/>
    <lineage>
        <taxon>Eukaryota</taxon>
        <taxon>Metazoa</taxon>
        <taxon>Spiralia</taxon>
        <taxon>Lophotrochozoa</taxon>
        <taxon>Annelida</taxon>
        <taxon>Polychaeta</taxon>
        <taxon>Polychaeta incertae sedis</taxon>
        <taxon>Dinophilidae</taxon>
        <taxon>Dimorphilus</taxon>
    </lineage>
</organism>
<dbReference type="GO" id="GO:0045277">
    <property type="term" value="C:respiratory chain complex IV"/>
    <property type="evidence" value="ECO:0007669"/>
    <property type="project" value="InterPro"/>
</dbReference>
<keyword evidence="12" id="KW-1185">Reference proteome</keyword>
<proteinExistence type="inferred from homology"/>
<dbReference type="GO" id="GO:0006123">
    <property type="term" value="P:mitochondrial electron transport, cytochrome c to oxygen"/>
    <property type="evidence" value="ECO:0007669"/>
    <property type="project" value="InterPro"/>
</dbReference>
<evidence type="ECO:0000256" key="5">
    <source>
        <dbReference type="ARBA" id="ARBA00022946"/>
    </source>
</evidence>
<keyword evidence="6" id="KW-1133">Transmembrane helix</keyword>
<comment type="pathway">
    <text evidence="10">Energy metabolism; oxidative phosphorylation.</text>
</comment>
<evidence type="ECO:0000256" key="3">
    <source>
        <dbReference type="ARBA" id="ARBA00022692"/>
    </source>
</evidence>
<evidence type="ECO:0000313" key="12">
    <source>
        <dbReference type="Proteomes" id="UP000549394"/>
    </source>
</evidence>
<evidence type="ECO:0000256" key="2">
    <source>
        <dbReference type="ARBA" id="ARBA00008135"/>
    </source>
</evidence>
<dbReference type="OrthoDB" id="186013at2759"/>
<name>A0A7I8WD94_9ANNE</name>
<dbReference type="Proteomes" id="UP000549394">
    <property type="component" value="Unassembled WGS sequence"/>
</dbReference>